<dbReference type="AlphaFoldDB" id="A0A6P8H6U9"/>
<dbReference type="OrthoDB" id="5975666at2759"/>
<accession>A0A6P8H6U9</accession>
<evidence type="ECO:0000256" key="1">
    <source>
        <dbReference type="SAM" id="Coils"/>
    </source>
</evidence>
<reference evidence="3 4" key="1">
    <citation type="submission" date="2025-04" db="UniProtKB">
        <authorList>
            <consortium name="RefSeq"/>
        </authorList>
    </citation>
    <scope>IDENTIFICATION</scope>
    <source>
        <tissue evidence="3 4">Tentacle</tissue>
    </source>
</reference>
<evidence type="ECO:0000313" key="4">
    <source>
        <dbReference type="RefSeq" id="XP_031552119.1"/>
    </source>
</evidence>
<dbReference type="GeneID" id="116289363"/>
<dbReference type="RefSeq" id="XP_031552118.1">
    <property type="nucleotide sequence ID" value="XM_031696258.1"/>
</dbReference>
<proteinExistence type="predicted"/>
<dbReference type="Proteomes" id="UP000515163">
    <property type="component" value="Unplaced"/>
</dbReference>
<keyword evidence="2" id="KW-1185">Reference proteome</keyword>
<dbReference type="RefSeq" id="XP_031552119.1">
    <property type="nucleotide sequence ID" value="XM_031696259.1"/>
</dbReference>
<evidence type="ECO:0000313" key="2">
    <source>
        <dbReference type="Proteomes" id="UP000515163"/>
    </source>
</evidence>
<sequence>MECKTVSMTLDDLMTETDRRANQKLKEIHYFDTRNHAHGLKPSDDRENKVLSNELENRKQEVTNLKEEFLDLTNRIEELKGKKEALSKTFDERETRLDSLEEAVEQNKINQEKEKKEFNENHAKNMKKSDVVFEREIDEADRNFKKEITEIYQKNKRVNQKITTPTKENLDINYCQAYIGRVCLILQAIMYHIVLPDQFAEDYPYKVKDIEEDINDEDLLDDQERQEALKRWADLKENLRWEPSIEKTLKMLQKEGNYMANPEGLTVEEAERVAEELNKQGRLRGRTSYEKVKKIIKMWKISYTLAQSLP</sequence>
<name>A0A6P8H6U9_ACTTE</name>
<protein>
    <submittedName>
        <fullName evidence="3 4">Cilia- and flagella-associated protein 251-like isoform X1</fullName>
    </submittedName>
</protein>
<feature type="coiled-coil region" evidence="1">
    <location>
        <begin position="48"/>
        <end position="121"/>
    </location>
</feature>
<evidence type="ECO:0000313" key="3">
    <source>
        <dbReference type="RefSeq" id="XP_031552118.1"/>
    </source>
</evidence>
<gene>
    <name evidence="3 4" type="primary">LOC116289363</name>
</gene>
<dbReference type="KEGG" id="aten:116289363"/>
<keyword evidence="1" id="KW-0175">Coiled coil</keyword>
<organism evidence="2 4">
    <name type="scientific">Actinia tenebrosa</name>
    <name type="common">Australian red waratah sea anemone</name>
    <dbReference type="NCBI Taxonomy" id="6105"/>
    <lineage>
        <taxon>Eukaryota</taxon>
        <taxon>Metazoa</taxon>
        <taxon>Cnidaria</taxon>
        <taxon>Anthozoa</taxon>
        <taxon>Hexacorallia</taxon>
        <taxon>Actiniaria</taxon>
        <taxon>Actiniidae</taxon>
        <taxon>Actinia</taxon>
    </lineage>
</organism>